<evidence type="ECO:0000256" key="1">
    <source>
        <dbReference type="SAM" id="Phobius"/>
    </source>
</evidence>
<accession>A0AAD3Y8P8</accession>
<feature type="transmembrane region" description="Helical" evidence="1">
    <location>
        <begin position="372"/>
        <end position="395"/>
    </location>
</feature>
<evidence type="ECO:0000313" key="3">
    <source>
        <dbReference type="Proteomes" id="UP001279734"/>
    </source>
</evidence>
<evidence type="ECO:0000313" key="2">
    <source>
        <dbReference type="EMBL" id="GMH32040.1"/>
    </source>
</evidence>
<protein>
    <submittedName>
        <fullName evidence="2">Uncharacterized protein</fullName>
    </submittedName>
</protein>
<keyword evidence="1" id="KW-1133">Transmembrane helix</keyword>
<organism evidence="2 3">
    <name type="scientific">Nepenthes gracilis</name>
    <name type="common">Slender pitcher plant</name>
    <dbReference type="NCBI Taxonomy" id="150966"/>
    <lineage>
        <taxon>Eukaryota</taxon>
        <taxon>Viridiplantae</taxon>
        <taxon>Streptophyta</taxon>
        <taxon>Embryophyta</taxon>
        <taxon>Tracheophyta</taxon>
        <taxon>Spermatophyta</taxon>
        <taxon>Magnoliopsida</taxon>
        <taxon>eudicotyledons</taxon>
        <taxon>Gunneridae</taxon>
        <taxon>Pentapetalae</taxon>
        <taxon>Caryophyllales</taxon>
        <taxon>Nepenthaceae</taxon>
        <taxon>Nepenthes</taxon>
    </lineage>
</organism>
<keyword evidence="3" id="KW-1185">Reference proteome</keyword>
<feature type="transmembrane region" description="Helical" evidence="1">
    <location>
        <begin position="449"/>
        <end position="468"/>
    </location>
</feature>
<dbReference type="EMBL" id="BSYO01000054">
    <property type="protein sequence ID" value="GMH32040.1"/>
    <property type="molecule type" value="Genomic_DNA"/>
</dbReference>
<gene>
    <name evidence="2" type="ORF">Nepgr_033884</name>
</gene>
<feature type="transmembrane region" description="Helical" evidence="1">
    <location>
        <begin position="480"/>
        <end position="501"/>
    </location>
</feature>
<feature type="transmembrane region" description="Helical" evidence="1">
    <location>
        <begin position="155"/>
        <end position="174"/>
    </location>
</feature>
<feature type="transmembrane region" description="Helical" evidence="1">
    <location>
        <begin position="521"/>
        <end position="543"/>
    </location>
</feature>
<keyword evidence="1" id="KW-0472">Membrane</keyword>
<sequence>MMEVGGQWRVSCLPFCIVDPFYVDPVSHDETSWSLWKPLPEFRLPCEDGLFWCYSCGFKALWEVLFGAVNQIGGYQCSHGPAVLRTEFYAILRLCYLHLFLWWSLPRASSVLCFLVVKSDSPLDCVCLLDVEDSLCCLVSFFGAALPVILLSRDAFVLAAGGPFFFLAKTWLFWHAWRWIKRSRGTMMPASGSDLGNDAASEVVSLEGRLMSAMGRRSSQIVALDVMAAWLGCGWFKLSWDAIVRWLETAFCHLAIPLCDGWCAVEVFGLKPSRLQFLFAAIRITTMWLLSSHVLHVMMRRSLALFERMRADAPSFCEVVRPEAGGGAMVVFAIAYHLRSGNFGCIKGVSSLGCEMCGSTVVPVMICSLKMLIPLGVVGAVSCLAVNLLISWHVAQVGLQVVEWLMLLFAEVGSDVDGLHGLSVVLGLHGPFAVNAVVVDAGLRIMGDGVHYVLWLFSCPSSLIRYGLRLLFGAAAYDPGSVLILAFLQCFVFEGCATLLLENLGLSSLLPLFLVGCGVKMLWGGVNPAHDLLLLFLVLSRFARVSRIARMPRDFAVLIELIWE</sequence>
<dbReference type="Proteomes" id="UP001279734">
    <property type="component" value="Unassembled WGS sequence"/>
</dbReference>
<comment type="caution">
    <text evidence="2">The sequence shown here is derived from an EMBL/GenBank/DDBJ whole genome shotgun (WGS) entry which is preliminary data.</text>
</comment>
<dbReference type="AlphaFoldDB" id="A0AAD3Y8P8"/>
<proteinExistence type="predicted"/>
<reference evidence="2" key="1">
    <citation type="submission" date="2023-05" db="EMBL/GenBank/DDBJ databases">
        <title>Nepenthes gracilis genome sequencing.</title>
        <authorList>
            <person name="Fukushima K."/>
        </authorList>
    </citation>
    <scope>NUCLEOTIDE SEQUENCE</scope>
    <source>
        <strain evidence="2">SING2019-196</strain>
    </source>
</reference>
<name>A0AAD3Y8P8_NEPGR</name>
<keyword evidence="1" id="KW-0812">Transmembrane</keyword>